<accession>A0A1F6DK22</accession>
<organism evidence="2 3">
    <name type="scientific">Candidatus Kaiserbacteria bacterium RIFCSPHIGHO2_02_FULL_49_34</name>
    <dbReference type="NCBI Taxonomy" id="1798491"/>
    <lineage>
        <taxon>Bacteria</taxon>
        <taxon>Candidatus Kaiseribacteriota</taxon>
    </lineage>
</organism>
<feature type="compositionally biased region" description="Polar residues" evidence="1">
    <location>
        <begin position="40"/>
        <end position="61"/>
    </location>
</feature>
<proteinExistence type="predicted"/>
<reference evidence="2 3" key="1">
    <citation type="journal article" date="2016" name="Nat. Commun.">
        <title>Thousands of microbial genomes shed light on interconnected biogeochemical processes in an aquifer system.</title>
        <authorList>
            <person name="Anantharaman K."/>
            <person name="Brown C.T."/>
            <person name="Hug L.A."/>
            <person name="Sharon I."/>
            <person name="Castelle C.J."/>
            <person name="Probst A.J."/>
            <person name="Thomas B.C."/>
            <person name="Singh A."/>
            <person name="Wilkins M.J."/>
            <person name="Karaoz U."/>
            <person name="Brodie E.L."/>
            <person name="Williams K.H."/>
            <person name="Hubbard S.S."/>
            <person name="Banfield J.F."/>
        </authorList>
    </citation>
    <scope>NUCLEOTIDE SEQUENCE [LARGE SCALE GENOMIC DNA]</scope>
</reference>
<dbReference type="Proteomes" id="UP000176511">
    <property type="component" value="Unassembled WGS sequence"/>
</dbReference>
<dbReference type="EMBL" id="MFLE01000016">
    <property type="protein sequence ID" value="OGG61660.1"/>
    <property type="molecule type" value="Genomic_DNA"/>
</dbReference>
<name>A0A1F6DK22_9BACT</name>
<evidence type="ECO:0000256" key="1">
    <source>
        <dbReference type="SAM" id="MobiDB-lite"/>
    </source>
</evidence>
<gene>
    <name evidence="2" type="ORF">A3C87_04235</name>
</gene>
<sequence length="74" mass="7586">MNSKNLIVLALVGVVVLTGALIVSTSDMRGGSESAPRAAKTQTPRSAEGTQSGEAAQTSVEIVSDNVETKVEVQ</sequence>
<feature type="region of interest" description="Disordered" evidence="1">
    <location>
        <begin position="26"/>
        <end position="61"/>
    </location>
</feature>
<protein>
    <submittedName>
        <fullName evidence="2">Uncharacterized protein</fullName>
    </submittedName>
</protein>
<comment type="caution">
    <text evidence="2">The sequence shown here is derived from an EMBL/GenBank/DDBJ whole genome shotgun (WGS) entry which is preliminary data.</text>
</comment>
<evidence type="ECO:0000313" key="3">
    <source>
        <dbReference type="Proteomes" id="UP000176511"/>
    </source>
</evidence>
<evidence type="ECO:0000313" key="2">
    <source>
        <dbReference type="EMBL" id="OGG61660.1"/>
    </source>
</evidence>
<dbReference type="AlphaFoldDB" id="A0A1F6DK22"/>
<dbReference type="STRING" id="1798491.A3C87_04235"/>